<keyword evidence="2" id="KW-0805">Transcription regulation</keyword>
<dbReference type="EMBL" id="PCWA01000096">
    <property type="protein sequence ID" value="PIQ88595.1"/>
    <property type="molecule type" value="Genomic_DNA"/>
</dbReference>
<dbReference type="InterPro" id="IPR039425">
    <property type="entry name" value="RNA_pol_sigma-70-like"/>
</dbReference>
<evidence type="ECO:0000256" key="3">
    <source>
        <dbReference type="ARBA" id="ARBA00023082"/>
    </source>
</evidence>
<feature type="domain" description="RNA polymerase sigma factor 70 region 4 type 2" evidence="7">
    <location>
        <begin position="128"/>
        <end position="178"/>
    </location>
</feature>
<dbReference type="InterPro" id="IPR036388">
    <property type="entry name" value="WH-like_DNA-bd_sf"/>
</dbReference>
<dbReference type="InterPro" id="IPR007627">
    <property type="entry name" value="RNA_pol_sigma70_r2"/>
</dbReference>
<comment type="similarity">
    <text evidence="1">Belongs to the sigma-70 factor family. ECF subfamily.</text>
</comment>
<dbReference type="GO" id="GO:0016987">
    <property type="term" value="F:sigma factor activity"/>
    <property type="evidence" value="ECO:0007669"/>
    <property type="project" value="UniProtKB-KW"/>
</dbReference>
<dbReference type="AlphaFoldDB" id="A0A2H0LYM8"/>
<evidence type="ECO:0000256" key="1">
    <source>
        <dbReference type="ARBA" id="ARBA00010641"/>
    </source>
</evidence>
<evidence type="ECO:0000313" key="9">
    <source>
        <dbReference type="Proteomes" id="UP000229641"/>
    </source>
</evidence>
<dbReference type="Gene3D" id="1.10.1740.10">
    <property type="match status" value="1"/>
</dbReference>
<name>A0A2H0LYM8_9BACT</name>
<dbReference type="PANTHER" id="PTHR43133">
    <property type="entry name" value="RNA POLYMERASE ECF-TYPE SIGMA FACTO"/>
    <property type="match status" value="1"/>
</dbReference>
<keyword evidence="5" id="KW-0804">Transcription</keyword>
<dbReference type="PANTHER" id="PTHR43133:SF8">
    <property type="entry name" value="RNA POLYMERASE SIGMA FACTOR HI_1459-RELATED"/>
    <property type="match status" value="1"/>
</dbReference>
<evidence type="ECO:0000256" key="4">
    <source>
        <dbReference type="ARBA" id="ARBA00023125"/>
    </source>
</evidence>
<dbReference type="GO" id="GO:0003677">
    <property type="term" value="F:DNA binding"/>
    <property type="evidence" value="ECO:0007669"/>
    <property type="project" value="UniProtKB-KW"/>
</dbReference>
<reference evidence="8 9" key="1">
    <citation type="submission" date="2017-09" db="EMBL/GenBank/DDBJ databases">
        <title>Depth-based differentiation of microbial function through sediment-hosted aquifers and enrichment of novel symbionts in the deep terrestrial subsurface.</title>
        <authorList>
            <person name="Probst A.J."/>
            <person name="Ladd B."/>
            <person name="Jarett J.K."/>
            <person name="Geller-Mcgrath D.E."/>
            <person name="Sieber C.M."/>
            <person name="Emerson J.B."/>
            <person name="Anantharaman K."/>
            <person name="Thomas B.C."/>
            <person name="Malmstrom R."/>
            <person name="Stieglmeier M."/>
            <person name="Klingl A."/>
            <person name="Woyke T."/>
            <person name="Ryan C.M."/>
            <person name="Banfield J.F."/>
        </authorList>
    </citation>
    <scope>NUCLEOTIDE SEQUENCE [LARGE SCALE GENOMIC DNA]</scope>
    <source>
        <strain evidence="8">CG11_big_fil_rev_8_21_14_0_20_42_13</strain>
    </source>
</reference>
<dbReference type="CDD" id="cd06171">
    <property type="entry name" value="Sigma70_r4"/>
    <property type="match status" value="1"/>
</dbReference>
<gene>
    <name evidence="8" type="ORF">COV72_07625</name>
</gene>
<evidence type="ECO:0000259" key="7">
    <source>
        <dbReference type="Pfam" id="PF08281"/>
    </source>
</evidence>
<dbReference type="SUPFAM" id="SSF88659">
    <property type="entry name" value="Sigma3 and sigma4 domains of RNA polymerase sigma factors"/>
    <property type="match status" value="1"/>
</dbReference>
<dbReference type="GO" id="GO:0006352">
    <property type="term" value="P:DNA-templated transcription initiation"/>
    <property type="evidence" value="ECO:0007669"/>
    <property type="project" value="InterPro"/>
</dbReference>
<protein>
    <recommendedName>
        <fullName evidence="10">RNA polymerase subunit sigma-24</fullName>
    </recommendedName>
</protein>
<feature type="domain" description="RNA polymerase sigma-70 region 2" evidence="6">
    <location>
        <begin position="24"/>
        <end position="91"/>
    </location>
</feature>
<dbReference type="InterPro" id="IPR013324">
    <property type="entry name" value="RNA_pol_sigma_r3/r4-like"/>
</dbReference>
<dbReference type="Proteomes" id="UP000229641">
    <property type="component" value="Unassembled WGS sequence"/>
</dbReference>
<dbReference type="InterPro" id="IPR013249">
    <property type="entry name" value="RNA_pol_sigma70_r4_t2"/>
</dbReference>
<sequence>MQDLTDKELMLKYQQGDTAVMNELLRRYKNPVYHFVLRLSQDAAFAQDIAQEVFVRIHTHRAYYKPCGKFSTWLFSIAHNLCISHLRKKKWHVLWPRSKEDPDKLVEFESSELSPKDVAENNDFSAVLKRCIQGLPFLQKEALILREYQNLDYGEISKILKKSLGAVKTLIHRARLNLKQKLLPHFKEIAGGYDE</sequence>
<keyword evidence="4" id="KW-0238">DNA-binding</keyword>
<evidence type="ECO:0000259" key="6">
    <source>
        <dbReference type="Pfam" id="PF04542"/>
    </source>
</evidence>
<evidence type="ECO:0000256" key="2">
    <source>
        <dbReference type="ARBA" id="ARBA00023015"/>
    </source>
</evidence>
<dbReference type="NCBIfam" id="TIGR02937">
    <property type="entry name" value="sigma70-ECF"/>
    <property type="match status" value="1"/>
</dbReference>
<evidence type="ECO:0008006" key="10">
    <source>
        <dbReference type="Google" id="ProtNLM"/>
    </source>
</evidence>
<dbReference type="InterPro" id="IPR013325">
    <property type="entry name" value="RNA_pol_sigma_r2"/>
</dbReference>
<keyword evidence="3" id="KW-0731">Sigma factor</keyword>
<comment type="caution">
    <text evidence="8">The sequence shown here is derived from an EMBL/GenBank/DDBJ whole genome shotgun (WGS) entry which is preliminary data.</text>
</comment>
<dbReference type="SUPFAM" id="SSF88946">
    <property type="entry name" value="Sigma2 domain of RNA polymerase sigma factors"/>
    <property type="match status" value="1"/>
</dbReference>
<dbReference type="Pfam" id="PF04542">
    <property type="entry name" value="Sigma70_r2"/>
    <property type="match status" value="1"/>
</dbReference>
<evidence type="ECO:0000256" key="5">
    <source>
        <dbReference type="ARBA" id="ARBA00023163"/>
    </source>
</evidence>
<proteinExistence type="inferred from homology"/>
<accession>A0A2H0LYM8</accession>
<dbReference type="Pfam" id="PF08281">
    <property type="entry name" value="Sigma70_r4_2"/>
    <property type="match status" value="1"/>
</dbReference>
<dbReference type="Gene3D" id="1.10.10.10">
    <property type="entry name" value="Winged helix-like DNA-binding domain superfamily/Winged helix DNA-binding domain"/>
    <property type="match status" value="1"/>
</dbReference>
<evidence type="ECO:0000313" key="8">
    <source>
        <dbReference type="EMBL" id="PIQ88595.1"/>
    </source>
</evidence>
<organism evidence="8 9">
    <name type="scientific">Candidatus Ghiorseimicrobium undicola</name>
    <dbReference type="NCBI Taxonomy" id="1974746"/>
    <lineage>
        <taxon>Bacteria</taxon>
        <taxon>Pseudomonadati</taxon>
        <taxon>Candidatus Omnitrophota</taxon>
        <taxon>Candidatus Ghiorseimicrobium</taxon>
    </lineage>
</organism>
<dbReference type="InterPro" id="IPR014284">
    <property type="entry name" value="RNA_pol_sigma-70_dom"/>
</dbReference>